<feature type="transmembrane region" description="Helical" evidence="1">
    <location>
        <begin position="32"/>
        <end position="65"/>
    </location>
</feature>
<gene>
    <name evidence="2" type="ORF">KC19_VG030000</name>
</gene>
<dbReference type="AlphaFoldDB" id="A0A8T0HLE5"/>
<comment type="caution">
    <text evidence="2">The sequence shown here is derived from an EMBL/GenBank/DDBJ whole genome shotgun (WGS) entry which is preliminary data.</text>
</comment>
<feature type="transmembrane region" description="Helical" evidence="1">
    <location>
        <begin position="5"/>
        <end position="26"/>
    </location>
</feature>
<keyword evidence="1" id="KW-0812">Transmembrane</keyword>
<evidence type="ECO:0000313" key="3">
    <source>
        <dbReference type="Proteomes" id="UP000822688"/>
    </source>
</evidence>
<dbReference type="Proteomes" id="UP000822688">
    <property type="component" value="Chromosome V"/>
</dbReference>
<reference evidence="2" key="1">
    <citation type="submission" date="2020-06" db="EMBL/GenBank/DDBJ databases">
        <title>WGS assembly of Ceratodon purpureus strain R40.</title>
        <authorList>
            <person name="Carey S.B."/>
            <person name="Jenkins J."/>
            <person name="Shu S."/>
            <person name="Lovell J.T."/>
            <person name="Sreedasyam A."/>
            <person name="Maumus F."/>
            <person name="Tiley G.P."/>
            <person name="Fernandez-Pozo N."/>
            <person name="Barry K."/>
            <person name="Chen C."/>
            <person name="Wang M."/>
            <person name="Lipzen A."/>
            <person name="Daum C."/>
            <person name="Saski C.A."/>
            <person name="Payton A.C."/>
            <person name="Mcbreen J.C."/>
            <person name="Conrad R.E."/>
            <person name="Kollar L.M."/>
            <person name="Olsson S."/>
            <person name="Huttunen S."/>
            <person name="Landis J.B."/>
            <person name="Wickett N.J."/>
            <person name="Johnson M.G."/>
            <person name="Rensing S.A."/>
            <person name="Grimwood J."/>
            <person name="Schmutz J."/>
            <person name="Mcdaniel S.F."/>
        </authorList>
    </citation>
    <scope>NUCLEOTIDE SEQUENCE</scope>
    <source>
        <strain evidence="2">R40</strain>
    </source>
</reference>
<keyword evidence="3" id="KW-1185">Reference proteome</keyword>
<proteinExistence type="predicted"/>
<evidence type="ECO:0000256" key="1">
    <source>
        <dbReference type="SAM" id="Phobius"/>
    </source>
</evidence>
<organism evidence="2 3">
    <name type="scientific">Ceratodon purpureus</name>
    <name type="common">Fire moss</name>
    <name type="synonym">Dicranum purpureum</name>
    <dbReference type="NCBI Taxonomy" id="3225"/>
    <lineage>
        <taxon>Eukaryota</taxon>
        <taxon>Viridiplantae</taxon>
        <taxon>Streptophyta</taxon>
        <taxon>Embryophyta</taxon>
        <taxon>Bryophyta</taxon>
        <taxon>Bryophytina</taxon>
        <taxon>Bryopsida</taxon>
        <taxon>Dicranidae</taxon>
        <taxon>Pseudoditrichales</taxon>
        <taxon>Ditrichaceae</taxon>
        <taxon>Ceratodon</taxon>
    </lineage>
</organism>
<sequence>MNKRLISFVFHLFSDFMFLIIIFHVLDLFSVWGIGWFVVFFTVVVIFLVIVASLIVCLLVLRLCVPNAPMWLDRRGTSTAYLIFPNNRTLYEWLYSSVS</sequence>
<name>A0A8T0HLE5_CERPU</name>
<protein>
    <submittedName>
        <fullName evidence="2">Uncharacterized protein</fullName>
    </submittedName>
</protein>
<dbReference type="EMBL" id="CM026426">
    <property type="protein sequence ID" value="KAG0571641.1"/>
    <property type="molecule type" value="Genomic_DNA"/>
</dbReference>
<evidence type="ECO:0000313" key="2">
    <source>
        <dbReference type="EMBL" id="KAG0571641.1"/>
    </source>
</evidence>
<accession>A0A8T0HLE5</accession>
<keyword evidence="1" id="KW-0472">Membrane</keyword>
<keyword evidence="1" id="KW-1133">Transmembrane helix</keyword>